<name>A0A161WPM3_9CLOT</name>
<dbReference type="STRING" id="1121326.CLMAG_61630"/>
<comment type="caution">
    <text evidence="1">The sequence shown here is derived from an EMBL/GenBank/DDBJ whole genome shotgun (WGS) entry which is preliminary data.</text>
</comment>
<reference evidence="1 2" key="1">
    <citation type="submission" date="2016-04" db="EMBL/GenBank/DDBJ databases">
        <title>Genome sequence of Clostridium magnum DSM 2767.</title>
        <authorList>
            <person name="Poehlein A."/>
            <person name="Uhlig R."/>
            <person name="Fischer R."/>
            <person name="Bahl H."/>
            <person name="Daniel R."/>
        </authorList>
    </citation>
    <scope>NUCLEOTIDE SEQUENCE [LARGE SCALE GENOMIC DNA]</scope>
    <source>
        <strain evidence="1 2">DSM 2767</strain>
    </source>
</reference>
<sequence>MIYWYQKDERFEPGTVADQGDIRLKLSQPERYVQGEGRKVVCNTWKLYLSIRTYKENGVREDLKRAVVVAVFKECNSLEEAQNRAEKWLKAFIKSMR</sequence>
<keyword evidence="2" id="KW-1185">Reference proteome</keyword>
<dbReference type="Proteomes" id="UP000076603">
    <property type="component" value="Unassembled WGS sequence"/>
</dbReference>
<dbReference type="PATRIC" id="fig|1121326.3.peg.6229"/>
<evidence type="ECO:0000313" key="1">
    <source>
        <dbReference type="EMBL" id="KZL88508.1"/>
    </source>
</evidence>
<organism evidence="1 2">
    <name type="scientific">Clostridium magnum DSM 2767</name>
    <dbReference type="NCBI Taxonomy" id="1121326"/>
    <lineage>
        <taxon>Bacteria</taxon>
        <taxon>Bacillati</taxon>
        <taxon>Bacillota</taxon>
        <taxon>Clostridia</taxon>
        <taxon>Eubacteriales</taxon>
        <taxon>Clostridiaceae</taxon>
        <taxon>Clostridium</taxon>
    </lineage>
</organism>
<proteinExistence type="predicted"/>
<dbReference type="AlphaFoldDB" id="A0A161WPM3"/>
<gene>
    <name evidence="1" type="ORF">CLMAG_61630</name>
</gene>
<protein>
    <submittedName>
        <fullName evidence="1">Uncharacterized protein</fullName>
    </submittedName>
</protein>
<accession>A0A161WPM3</accession>
<evidence type="ECO:0000313" key="2">
    <source>
        <dbReference type="Proteomes" id="UP000076603"/>
    </source>
</evidence>
<dbReference type="RefSeq" id="WP_066630953.1">
    <property type="nucleotide sequence ID" value="NZ_FQXL01000046.1"/>
</dbReference>
<dbReference type="EMBL" id="LWAE01000017">
    <property type="protein sequence ID" value="KZL88508.1"/>
    <property type="molecule type" value="Genomic_DNA"/>
</dbReference>